<dbReference type="InterPro" id="IPR024311">
    <property type="entry name" value="Lipocalin-like"/>
</dbReference>
<protein>
    <submittedName>
        <fullName evidence="2">Lipocalin-like domain-containing protein</fullName>
    </submittedName>
</protein>
<dbReference type="RefSeq" id="WP_190718797.1">
    <property type="nucleotide sequence ID" value="NZ_JACJST010000027.1"/>
</dbReference>
<gene>
    <name evidence="2" type="ORF">H6G59_22475</name>
</gene>
<feature type="domain" description="Lipocalin-like" evidence="1">
    <location>
        <begin position="8"/>
        <end position="141"/>
    </location>
</feature>
<sequence>MTKEKFLGTWKLVSWEIRDENGNVAYPFGKDAYGLLIYTEDGYMSSSLATANRPNFTAFDLLGGIIEEQVRAAKTYFSYCSKYEVKEKSVIHYVESSLFPNWVGTAQERFFEFNQDNQMILSTEPMLIEGKQQTNYLIWQHI</sequence>
<evidence type="ECO:0000259" key="1">
    <source>
        <dbReference type="Pfam" id="PF13924"/>
    </source>
</evidence>
<dbReference type="Pfam" id="PF13924">
    <property type="entry name" value="Lipocalin_5"/>
    <property type="match status" value="1"/>
</dbReference>
<evidence type="ECO:0000313" key="2">
    <source>
        <dbReference type="EMBL" id="MBD2570610.1"/>
    </source>
</evidence>
<dbReference type="Proteomes" id="UP000640531">
    <property type="component" value="Unassembled WGS sequence"/>
</dbReference>
<reference evidence="2 3" key="1">
    <citation type="journal article" date="2020" name="ISME J.">
        <title>Comparative genomics reveals insights into cyanobacterial evolution and habitat adaptation.</title>
        <authorList>
            <person name="Chen M.Y."/>
            <person name="Teng W.K."/>
            <person name="Zhao L."/>
            <person name="Hu C.X."/>
            <person name="Zhou Y.K."/>
            <person name="Han B.P."/>
            <person name="Song L.R."/>
            <person name="Shu W.S."/>
        </authorList>
    </citation>
    <scope>NUCLEOTIDE SEQUENCE [LARGE SCALE GENOMIC DNA]</scope>
    <source>
        <strain evidence="2 3">FACHB-196</strain>
    </source>
</reference>
<comment type="caution">
    <text evidence="2">The sequence shown here is derived from an EMBL/GenBank/DDBJ whole genome shotgun (WGS) entry which is preliminary data.</text>
</comment>
<evidence type="ECO:0000313" key="3">
    <source>
        <dbReference type="Proteomes" id="UP000640531"/>
    </source>
</evidence>
<organism evidence="2 3">
    <name type="scientific">Anabaena lutea FACHB-196</name>
    <dbReference type="NCBI Taxonomy" id="2692881"/>
    <lineage>
        <taxon>Bacteria</taxon>
        <taxon>Bacillati</taxon>
        <taxon>Cyanobacteriota</taxon>
        <taxon>Cyanophyceae</taxon>
        <taxon>Nostocales</taxon>
        <taxon>Nostocaceae</taxon>
        <taxon>Anabaena</taxon>
    </lineage>
</organism>
<dbReference type="EMBL" id="JACJST010000027">
    <property type="protein sequence ID" value="MBD2570610.1"/>
    <property type="molecule type" value="Genomic_DNA"/>
</dbReference>
<name>A0ABR8FNY9_9NOST</name>
<accession>A0ABR8FNY9</accession>
<keyword evidence="3" id="KW-1185">Reference proteome</keyword>
<proteinExistence type="predicted"/>